<dbReference type="GO" id="GO:0005886">
    <property type="term" value="C:plasma membrane"/>
    <property type="evidence" value="ECO:0007669"/>
    <property type="project" value="UniProtKB-SubCell"/>
</dbReference>
<feature type="transmembrane region" description="Helical" evidence="6">
    <location>
        <begin position="7"/>
        <end position="35"/>
    </location>
</feature>
<dbReference type="GeneID" id="58696953"/>
<evidence type="ECO:0000256" key="6">
    <source>
        <dbReference type="SAM" id="Phobius"/>
    </source>
</evidence>
<evidence type="ECO:0000256" key="2">
    <source>
        <dbReference type="ARBA" id="ARBA00022475"/>
    </source>
</evidence>
<sequence>MNSSVRLWLCWAGLMVLSLGTVWSGAAGVVVLLAMVKGWVIVDGFMELRHGPWKWRVAMLGWGLVVLAGIVGLSA</sequence>
<feature type="transmembrane region" description="Helical" evidence="6">
    <location>
        <begin position="55"/>
        <end position="73"/>
    </location>
</feature>
<proteinExistence type="predicted"/>
<evidence type="ECO:0000256" key="1">
    <source>
        <dbReference type="ARBA" id="ARBA00004651"/>
    </source>
</evidence>
<evidence type="ECO:0000313" key="8">
    <source>
        <dbReference type="Proteomes" id="UP000182085"/>
    </source>
</evidence>
<keyword evidence="2" id="KW-1003">Cell membrane</keyword>
<dbReference type="Pfam" id="PF03626">
    <property type="entry name" value="COX4_pro"/>
    <property type="match status" value="1"/>
</dbReference>
<dbReference type="InterPro" id="IPR005171">
    <property type="entry name" value="Cyt_c_oxidase_su4_prok"/>
</dbReference>
<keyword evidence="5 6" id="KW-0472">Membrane</keyword>
<dbReference type="RefSeq" id="WP_034098479.1">
    <property type="nucleotide sequence ID" value="NZ_BAAAEG010000001.1"/>
</dbReference>
<keyword evidence="8" id="KW-1185">Reference proteome</keyword>
<evidence type="ECO:0000256" key="4">
    <source>
        <dbReference type="ARBA" id="ARBA00022989"/>
    </source>
</evidence>
<evidence type="ECO:0000313" key="7">
    <source>
        <dbReference type="EMBL" id="SDV01260.1"/>
    </source>
</evidence>
<dbReference type="EMBL" id="LT629801">
    <property type="protein sequence ID" value="SDV01260.1"/>
    <property type="molecule type" value="Genomic_DNA"/>
</dbReference>
<keyword evidence="4 6" id="KW-1133">Transmembrane helix</keyword>
<gene>
    <name evidence="7" type="ORF">SAMN04490209_1828</name>
</gene>
<reference evidence="7 8" key="1">
    <citation type="submission" date="2016-10" db="EMBL/GenBank/DDBJ databases">
        <authorList>
            <person name="Varghese N."/>
            <person name="Submissions S."/>
        </authorList>
    </citation>
    <scope>NUCLEOTIDE SEQUENCE [LARGE SCALE GENOMIC DNA]</scope>
    <source>
        <strain evidence="7 8">BS2777</strain>
    </source>
</reference>
<dbReference type="AlphaFoldDB" id="A0AAE8HB49"/>
<keyword evidence="3 6" id="KW-0812">Transmembrane</keyword>
<name>A0AAE8HB49_9PSED</name>
<comment type="subcellular location">
    <subcellularLocation>
        <location evidence="1">Cell membrane</location>
        <topology evidence="1">Multi-pass membrane protein</topology>
    </subcellularLocation>
</comment>
<protein>
    <submittedName>
        <fullName evidence="7">Cytochrome C oxidase subunit IV</fullName>
    </submittedName>
</protein>
<accession>A0AAE8HB49</accession>
<evidence type="ECO:0000256" key="3">
    <source>
        <dbReference type="ARBA" id="ARBA00022692"/>
    </source>
</evidence>
<organism evidence="7 8">
    <name type="scientific">Pseudomonas rhodesiae</name>
    <dbReference type="NCBI Taxonomy" id="76760"/>
    <lineage>
        <taxon>Bacteria</taxon>
        <taxon>Pseudomonadati</taxon>
        <taxon>Pseudomonadota</taxon>
        <taxon>Gammaproteobacteria</taxon>
        <taxon>Pseudomonadales</taxon>
        <taxon>Pseudomonadaceae</taxon>
        <taxon>Pseudomonas</taxon>
    </lineage>
</organism>
<dbReference type="Proteomes" id="UP000182085">
    <property type="component" value="Chromosome I"/>
</dbReference>
<evidence type="ECO:0000256" key="5">
    <source>
        <dbReference type="ARBA" id="ARBA00023136"/>
    </source>
</evidence>